<comment type="caution">
    <text evidence="1">The sequence shown here is derived from an EMBL/GenBank/DDBJ whole genome shotgun (WGS) entry which is preliminary data.</text>
</comment>
<reference evidence="1" key="1">
    <citation type="submission" date="2021-01" db="EMBL/GenBank/DDBJ databases">
        <title>A chromosome-scale assembly of European eel, Anguilla anguilla.</title>
        <authorList>
            <person name="Henkel C."/>
            <person name="Jong-Raadsen S.A."/>
            <person name="Dufour S."/>
            <person name="Weltzien F.-A."/>
            <person name="Palstra A.P."/>
            <person name="Pelster B."/>
            <person name="Spaink H.P."/>
            <person name="Van Den Thillart G.E."/>
            <person name="Jansen H."/>
            <person name="Zahm M."/>
            <person name="Klopp C."/>
            <person name="Cedric C."/>
            <person name="Louis A."/>
            <person name="Berthelot C."/>
            <person name="Parey E."/>
            <person name="Roest Crollius H."/>
            <person name="Montfort J."/>
            <person name="Robinson-Rechavi M."/>
            <person name="Bucao C."/>
            <person name="Bouchez O."/>
            <person name="Gislard M."/>
            <person name="Lluch J."/>
            <person name="Milhes M."/>
            <person name="Lampietro C."/>
            <person name="Lopez Roques C."/>
            <person name="Donnadieu C."/>
            <person name="Braasch I."/>
            <person name="Desvignes T."/>
            <person name="Postlethwait J."/>
            <person name="Bobe J."/>
            <person name="Guiguen Y."/>
            <person name="Dirks R."/>
        </authorList>
    </citation>
    <scope>NUCLEOTIDE SEQUENCE</scope>
    <source>
        <strain evidence="1">Tag_6206</strain>
        <tissue evidence="1">Liver</tissue>
    </source>
</reference>
<name>A0A9D3RVS2_ANGAN</name>
<dbReference type="EMBL" id="JAFIRN010000007">
    <property type="protein sequence ID" value="KAG5845414.1"/>
    <property type="molecule type" value="Genomic_DNA"/>
</dbReference>
<dbReference type="AlphaFoldDB" id="A0A9D3RVS2"/>
<organism evidence="1 2">
    <name type="scientific">Anguilla anguilla</name>
    <name type="common">European freshwater eel</name>
    <name type="synonym">Muraena anguilla</name>
    <dbReference type="NCBI Taxonomy" id="7936"/>
    <lineage>
        <taxon>Eukaryota</taxon>
        <taxon>Metazoa</taxon>
        <taxon>Chordata</taxon>
        <taxon>Craniata</taxon>
        <taxon>Vertebrata</taxon>
        <taxon>Euteleostomi</taxon>
        <taxon>Actinopterygii</taxon>
        <taxon>Neopterygii</taxon>
        <taxon>Teleostei</taxon>
        <taxon>Anguilliformes</taxon>
        <taxon>Anguillidae</taxon>
        <taxon>Anguilla</taxon>
    </lineage>
</organism>
<evidence type="ECO:0000313" key="1">
    <source>
        <dbReference type="EMBL" id="KAG5845414.1"/>
    </source>
</evidence>
<protein>
    <submittedName>
        <fullName evidence="1">Uncharacterized protein</fullName>
    </submittedName>
</protein>
<gene>
    <name evidence="1" type="ORF">ANANG_G00138780</name>
</gene>
<accession>A0A9D3RVS2</accession>
<proteinExistence type="predicted"/>
<sequence length="77" mass="8841">MKYVDHDQWTHLLPTVPDVRMQVRDRRHCIHQHAAKGLFVDIQQRILSGGRMERIFDTYGLPPECQACPSPSTPVCG</sequence>
<keyword evidence="2" id="KW-1185">Reference proteome</keyword>
<evidence type="ECO:0000313" key="2">
    <source>
        <dbReference type="Proteomes" id="UP001044222"/>
    </source>
</evidence>
<dbReference type="Proteomes" id="UP001044222">
    <property type="component" value="Chromosome 7"/>
</dbReference>